<dbReference type="REBASE" id="298625">
    <property type="entry name" value="Mgl10194ORF299P"/>
</dbReference>
<dbReference type="KEGG" id="mgly:NCTC10194_00297"/>
<dbReference type="SUPFAM" id="SSF52540">
    <property type="entry name" value="P-loop containing nucleoside triphosphate hydrolases"/>
    <property type="match status" value="1"/>
</dbReference>
<keyword evidence="2" id="KW-1185">Reference proteome</keyword>
<organism evidence="1 2">
    <name type="scientific">Mycoplasmopsis glycophila</name>
    <dbReference type="NCBI Taxonomy" id="171285"/>
    <lineage>
        <taxon>Bacteria</taxon>
        <taxon>Bacillati</taxon>
        <taxon>Mycoplasmatota</taxon>
        <taxon>Mycoplasmoidales</taxon>
        <taxon>Metamycoplasmataceae</taxon>
        <taxon>Mycoplasmopsis</taxon>
    </lineage>
</organism>
<dbReference type="EMBL" id="LR215024">
    <property type="protein sequence ID" value="VEU70292.1"/>
    <property type="molecule type" value="Genomic_DNA"/>
</dbReference>
<evidence type="ECO:0000313" key="1">
    <source>
        <dbReference type="EMBL" id="VEU70292.1"/>
    </source>
</evidence>
<proteinExistence type="predicted"/>
<sequence>MHNGGLLIFGLASFGKGRIFTEEGILDTFLDNIKNSIDTELIYIRDEAHRANESNKLIEDTQKANDKLKEAAHFYIEMTATPQNIDDSIIVEITEKELKEDSTKLLKERLVYNEGINELDEDEIENIDLLAKACEKFKKIKEAYIDKDNKYGLKGINPAMLIQVENKTQENQEEFEKTIEEIKTVLNKYHLNWVTYFSDDKKDSSGREEISLEKISKNNSDVDIIIFKVGPSVGWDIPRACMLVQLRNVSSKTLSIQTVGRIKRNPAVKDTNNENWDSKNPAFSYYIYSYSKVPSIEHYASFVLKREYKNTEFISGVIDKKQYYDFKRSIEYQNKILELINTSQIEEKCELLTAEFKEKGKIVFESENLLNTDKKIISKAIFNTIDLALANEELIGKQKNYWNEKLKGEVLSKLKDVAKELNLSYELVVYAFFTICKSEIRKIYLSFQEEQHKAKKGVDYKIVKTKLPDFVSVEKIESTYKLNVLKLKLEENLNIKSAYQSYYLSKEVRGSKKIKEEDKFLIYSSNPEKEFLNKLRTFLDLKINNIQPIQTWAINPVHTGVYFEYIDGTSKDIRKSFPDYILKIKDHFVAIEVKSINDYDEEKTKKIMEGYKEFFYQKDLKIIKDSFTLVVFKPEEDKFNGMSTIENVNNKIQDYHRLKDLLNDIIKDVENNV</sequence>
<dbReference type="InterPro" id="IPR027417">
    <property type="entry name" value="P-loop_NTPase"/>
</dbReference>
<evidence type="ECO:0000313" key="2">
    <source>
        <dbReference type="Proteomes" id="UP000290815"/>
    </source>
</evidence>
<reference evidence="1 2" key="1">
    <citation type="submission" date="2019-01" db="EMBL/GenBank/DDBJ databases">
        <authorList>
            <consortium name="Pathogen Informatics"/>
        </authorList>
    </citation>
    <scope>NUCLEOTIDE SEQUENCE [LARGE SCALE GENOMIC DNA]</scope>
    <source>
        <strain evidence="1 2">NCTC10194</strain>
    </source>
</reference>
<gene>
    <name evidence="1" type="ORF">NCTC10194_00297</name>
</gene>
<name>A0A449AUY9_9BACT</name>
<dbReference type="RefSeq" id="WP_044888930.1">
    <property type="nucleotide sequence ID" value="NZ_LR215024.1"/>
</dbReference>
<accession>A0A449AUY9</accession>
<dbReference type="AlphaFoldDB" id="A0A449AUY9"/>
<protein>
    <submittedName>
        <fullName evidence="1">Uncharacterized protein</fullName>
    </submittedName>
</protein>
<dbReference type="Gene3D" id="3.40.50.300">
    <property type="entry name" value="P-loop containing nucleotide triphosphate hydrolases"/>
    <property type="match status" value="1"/>
</dbReference>
<dbReference type="Proteomes" id="UP000290815">
    <property type="component" value="Chromosome"/>
</dbReference>